<protein>
    <submittedName>
        <fullName evidence="6 7">cAMP-dependent protein kinase inhibitor beta isoform X1</fullName>
    </submittedName>
</protein>
<dbReference type="PANTHER" id="PTHR15416">
    <property type="entry name" value="CAMP-DEPENDENT PROTEIN KINASE INHIBITOR/PKI"/>
    <property type="match status" value="1"/>
</dbReference>
<dbReference type="InParanoid" id="A0A1S3W8Y8"/>
<feature type="compositionally biased region" description="Basic and acidic residues" evidence="4">
    <location>
        <begin position="76"/>
        <end position="98"/>
    </location>
</feature>
<dbReference type="FunCoup" id="A0A1S3W8Y8">
    <property type="interactions" value="30"/>
</dbReference>
<reference evidence="6" key="1">
    <citation type="submission" date="2025-04" db="UniProtKB">
        <authorList>
            <consortium name="RefSeq"/>
        </authorList>
    </citation>
    <scope>IDENTIFICATION</scope>
</reference>
<evidence type="ECO:0000313" key="7">
    <source>
        <dbReference type="RefSeq" id="XP_060046511.1"/>
    </source>
</evidence>
<feature type="region of interest" description="Disordered" evidence="4">
    <location>
        <begin position="75"/>
        <end position="98"/>
    </location>
</feature>
<evidence type="ECO:0000256" key="4">
    <source>
        <dbReference type="SAM" id="MobiDB-lite"/>
    </source>
</evidence>
<sequence length="98" mass="10596">MDVCNNDQENRSTGEAQDVAMRTDSPKMTDVESVITNFAYSARTGRRNAVPEVQGIAVTAETSALPPKLEALSLTEDAKEKGAGTTQDKLEKPPNEEK</sequence>
<evidence type="ECO:0000256" key="3">
    <source>
        <dbReference type="ARBA" id="ARBA00023013"/>
    </source>
</evidence>
<feature type="compositionally biased region" description="Polar residues" evidence="4">
    <location>
        <begin position="1"/>
        <end position="15"/>
    </location>
</feature>
<dbReference type="GO" id="GO:0004862">
    <property type="term" value="F:cAMP-dependent protein kinase inhibitor activity"/>
    <property type="evidence" value="ECO:0007669"/>
    <property type="project" value="InterPro"/>
</dbReference>
<dbReference type="OrthoDB" id="6380180at2759"/>
<evidence type="ECO:0000313" key="6">
    <source>
        <dbReference type="RefSeq" id="XP_016042825.1"/>
    </source>
</evidence>
<keyword evidence="5" id="KW-1185">Reference proteome</keyword>
<dbReference type="RefSeq" id="XP_016042825.1">
    <property type="nucleotide sequence ID" value="XM_016187339.1"/>
</dbReference>
<feature type="region of interest" description="Disordered" evidence="4">
    <location>
        <begin position="1"/>
        <end position="28"/>
    </location>
</feature>
<dbReference type="AlphaFoldDB" id="A0A1S3W8Y8"/>
<organism evidence="5 6">
    <name type="scientific">Erinaceus europaeus</name>
    <name type="common">Western European hedgehog</name>
    <dbReference type="NCBI Taxonomy" id="9365"/>
    <lineage>
        <taxon>Eukaryota</taxon>
        <taxon>Metazoa</taxon>
        <taxon>Chordata</taxon>
        <taxon>Craniata</taxon>
        <taxon>Vertebrata</taxon>
        <taxon>Euteleostomi</taxon>
        <taxon>Mammalia</taxon>
        <taxon>Eutheria</taxon>
        <taxon>Laurasiatheria</taxon>
        <taxon>Eulipotyphla</taxon>
        <taxon>Erinaceidae</taxon>
        <taxon>Erinaceinae</taxon>
        <taxon>Erinaceus</taxon>
    </lineage>
</organism>
<comment type="similarity">
    <text evidence="2">Belongs to the PKI family.</text>
</comment>
<name>A0A1S3W8Y8_ERIEU</name>
<dbReference type="RefSeq" id="XP_060046511.1">
    <property type="nucleotide sequence ID" value="XM_060190528.1"/>
</dbReference>
<evidence type="ECO:0000256" key="2">
    <source>
        <dbReference type="ARBA" id="ARBA00006393"/>
    </source>
</evidence>
<dbReference type="Pfam" id="PF02827">
    <property type="entry name" value="PKI"/>
    <property type="match status" value="1"/>
</dbReference>
<gene>
    <name evidence="6 7" type="primary">PKIB</name>
</gene>
<accession>A0A1S3W8Y8</accession>
<comment type="function">
    <text evidence="1">Extremely potent competitive inhibitor of cAMP-dependent protein kinase activity, this protein interacts with the catalytic subunit of the enzyme after the cAMP-induced dissociation of its regulatory chains.</text>
</comment>
<dbReference type="Proteomes" id="UP001652624">
    <property type="component" value="Chromosome 4"/>
</dbReference>
<dbReference type="GeneID" id="103111954"/>
<proteinExistence type="inferred from homology"/>
<evidence type="ECO:0000256" key="1">
    <source>
        <dbReference type="ARBA" id="ARBA00002844"/>
    </source>
</evidence>
<keyword evidence="3 6" id="KW-0649">Protein kinase inhibitor</keyword>
<evidence type="ECO:0000313" key="5">
    <source>
        <dbReference type="Proteomes" id="UP001652624"/>
    </source>
</evidence>
<dbReference type="eggNOG" id="ENOG502S8BW">
    <property type="taxonomic scope" value="Eukaryota"/>
</dbReference>
<dbReference type="CTD" id="5570"/>
<dbReference type="InterPro" id="IPR004171">
    <property type="entry name" value="cAMP_dep_PKI"/>
</dbReference>